<dbReference type="InterPro" id="IPR018511">
    <property type="entry name" value="Hemolysin-typ_Ca-bd_CS"/>
</dbReference>
<sequence>MLVSDSVTVDPVTVTPPQWGWGFGYFESFVTAKPIGWDLPTFEDEAYDAAKSAIKIEPNVNANDPTVQKWVDTIENVIADLKYLALTASNNMATINTPLAYLPGNDPLTSLDLNVAVSRVKFVLTTAAVPPRGAATQWSSTDVNTATVTITINPFAITQPQFAWGEQKGINYVIFHELGHALNESMNFMKQLGYPSVVDPSFEAFANTAGQGLAKALGFDYPTESELQGAGGTLPLSTIVGGSGDDVLFDGAGADILIGLGGSDTVSYLAMTAGVNASLAPPPVYSSTSDVFLSIENLTGSNLGDSLTGSDLANQLSGGLGGDTIVGAAGDDVISGGDGDDYVLGGPGFDTVMGNHGNDTVLGGRDGDAVRGGQGDDRVIGDAAADLIFGDLGNDTLTGGLGGDRFYANYQSGIDVITDFNAAEGDQVIAGPSPYQVYQSGADVVVDFQNGAQLVLNDVSLAALQAGWIAA</sequence>
<dbReference type="PANTHER" id="PTHR38340">
    <property type="entry name" value="S-LAYER PROTEIN"/>
    <property type="match status" value="1"/>
</dbReference>
<dbReference type="RefSeq" id="WP_377281780.1">
    <property type="nucleotide sequence ID" value="NZ_JBHRSI010000004.1"/>
</dbReference>
<organism evidence="3 4">
    <name type="scientific">Phenylobacterium terrae</name>
    <dbReference type="NCBI Taxonomy" id="2665495"/>
    <lineage>
        <taxon>Bacteria</taxon>
        <taxon>Pseudomonadati</taxon>
        <taxon>Pseudomonadota</taxon>
        <taxon>Alphaproteobacteria</taxon>
        <taxon>Caulobacterales</taxon>
        <taxon>Caulobacteraceae</taxon>
        <taxon>Phenylobacterium</taxon>
    </lineage>
</organism>
<gene>
    <name evidence="3" type="ORF">ACFSC0_19645</name>
</gene>
<keyword evidence="4" id="KW-1185">Reference proteome</keyword>
<dbReference type="Proteomes" id="UP001597237">
    <property type="component" value="Unassembled WGS sequence"/>
</dbReference>
<proteinExistence type="predicted"/>
<reference evidence="4" key="1">
    <citation type="journal article" date="2019" name="Int. J. Syst. Evol. Microbiol.">
        <title>The Global Catalogue of Microorganisms (GCM) 10K type strain sequencing project: providing services to taxonomists for standard genome sequencing and annotation.</title>
        <authorList>
            <consortium name="The Broad Institute Genomics Platform"/>
            <consortium name="The Broad Institute Genome Sequencing Center for Infectious Disease"/>
            <person name="Wu L."/>
            <person name="Ma J."/>
        </authorList>
    </citation>
    <scope>NUCLEOTIDE SEQUENCE [LARGE SCALE GENOMIC DNA]</scope>
    <source>
        <strain evidence="4">DFY28</strain>
    </source>
</reference>
<dbReference type="SUPFAM" id="SSF51120">
    <property type="entry name" value="beta-Roll"/>
    <property type="match status" value="2"/>
</dbReference>
<dbReference type="Gene3D" id="2.150.10.10">
    <property type="entry name" value="Serralysin-like metalloprotease, C-terminal"/>
    <property type="match status" value="2"/>
</dbReference>
<dbReference type="PRINTS" id="PR00313">
    <property type="entry name" value="CABNDNGRPT"/>
</dbReference>
<dbReference type="InterPro" id="IPR011049">
    <property type="entry name" value="Serralysin-like_metalloprot_C"/>
</dbReference>
<dbReference type="InterPro" id="IPR001343">
    <property type="entry name" value="Hemolysn_Ca-bd"/>
</dbReference>
<dbReference type="PROSITE" id="PS00330">
    <property type="entry name" value="HEMOLYSIN_CALCIUM"/>
    <property type="match status" value="2"/>
</dbReference>
<dbReference type="InterPro" id="IPR050557">
    <property type="entry name" value="RTX_toxin/Mannuronan_C5-epim"/>
</dbReference>
<evidence type="ECO:0000256" key="2">
    <source>
        <dbReference type="ARBA" id="ARBA00022525"/>
    </source>
</evidence>
<evidence type="ECO:0000256" key="1">
    <source>
        <dbReference type="ARBA" id="ARBA00004613"/>
    </source>
</evidence>
<name>A0ABW4N7Y5_9CAUL</name>
<dbReference type="EMBL" id="JBHUEY010000012">
    <property type="protein sequence ID" value="MFD1785619.1"/>
    <property type="molecule type" value="Genomic_DNA"/>
</dbReference>
<dbReference type="PANTHER" id="PTHR38340:SF1">
    <property type="entry name" value="S-LAYER PROTEIN"/>
    <property type="match status" value="1"/>
</dbReference>
<comment type="subcellular location">
    <subcellularLocation>
        <location evidence="1">Secreted</location>
    </subcellularLocation>
</comment>
<dbReference type="Pfam" id="PF00353">
    <property type="entry name" value="HemolysinCabind"/>
    <property type="match status" value="3"/>
</dbReference>
<evidence type="ECO:0000313" key="4">
    <source>
        <dbReference type="Proteomes" id="UP001597237"/>
    </source>
</evidence>
<accession>A0ABW4N7Y5</accession>
<keyword evidence="2" id="KW-0964">Secreted</keyword>
<protein>
    <submittedName>
        <fullName evidence="3">Calcium-binding protein</fullName>
    </submittedName>
</protein>
<evidence type="ECO:0000313" key="3">
    <source>
        <dbReference type="EMBL" id="MFD1785619.1"/>
    </source>
</evidence>
<comment type="caution">
    <text evidence="3">The sequence shown here is derived from an EMBL/GenBank/DDBJ whole genome shotgun (WGS) entry which is preliminary data.</text>
</comment>